<sequence length="263" mass="28644">MSPQCKHCKEPLGDEPFEHEASGIARIEFEDLNANQHLGCLEAACLAKPTVPYEERVVKELGQVSGNRPNSCINAKTVNKDYIQQMKKANAPSRASVAGQPGLNYILDEGLLEFGATSMLQVSTRFNIRQAGLKRENTDQAMACGCVVGPARASFSMFRREVLGEGDGEVKSLGEFEMAVVRASDSSSVLLWDEASALTMEHGDIHLMECWKDVGFWGKFQCSQTAGTKNQDSTVLGILVPGSRFLGPGRIEVKIFNADLNAD</sequence>
<dbReference type="Proteomes" id="UP000186817">
    <property type="component" value="Unassembled WGS sequence"/>
</dbReference>
<evidence type="ECO:0000313" key="1">
    <source>
        <dbReference type="EMBL" id="OLQ11601.1"/>
    </source>
</evidence>
<comment type="caution">
    <text evidence="1">The sequence shown here is derived from an EMBL/GenBank/DDBJ whole genome shotgun (WGS) entry which is preliminary data.</text>
</comment>
<accession>A0A1Q9EW03</accession>
<dbReference type="AlphaFoldDB" id="A0A1Q9EW03"/>
<keyword evidence="2" id="KW-1185">Reference proteome</keyword>
<gene>
    <name evidence="1" type="ORF">AK812_SmicGene4532</name>
</gene>
<protein>
    <submittedName>
        <fullName evidence="1">Uncharacterized protein</fullName>
    </submittedName>
</protein>
<name>A0A1Q9EW03_SYMMI</name>
<dbReference type="EMBL" id="LSRX01000056">
    <property type="protein sequence ID" value="OLQ11601.1"/>
    <property type="molecule type" value="Genomic_DNA"/>
</dbReference>
<dbReference type="OrthoDB" id="407032at2759"/>
<evidence type="ECO:0000313" key="2">
    <source>
        <dbReference type="Proteomes" id="UP000186817"/>
    </source>
</evidence>
<proteinExistence type="predicted"/>
<reference evidence="1 2" key="1">
    <citation type="submission" date="2016-02" db="EMBL/GenBank/DDBJ databases">
        <title>Genome analysis of coral dinoflagellate symbionts highlights evolutionary adaptations to a symbiotic lifestyle.</title>
        <authorList>
            <person name="Aranda M."/>
            <person name="Li Y."/>
            <person name="Liew Y.J."/>
            <person name="Baumgarten S."/>
            <person name="Simakov O."/>
            <person name="Wilson M."/>
            <person name="Piel J."/>
            <person name="Ashoor H."/>
            <person name="Bougouffa S."/>
            <person name="Bajic V.B."/>
            <person name="Ryu T."/>
            <person name="Ravasi T."/>
            <person name="Bayer T."/>
            <person name="Micklem G."/>
            <person name="Kim H."/>
            <person name="Bhak J."/>
            <person name="Lajeunesse T.C."/>
            <person name="Voolstra C.R."/>
        </authorList>
    </citation>
    <scope>NUCLEOTIDE SEQUENCE [LARGE SCALE GENOMIC DNA]</scope>
    <source>
        <strain evidence="1 2">CCMP2467</strain>
    </source>
</reference>
<organism evidence="1 2">
    <name type="scientific">Symbiodinium microadriaticum</name>
    <name type="common">Dinoflagellate</name>
    <name type="synonym">Zooxanthella microadriatica</name>
    <dbReference type="NCBI Taxonomy" id="2951"/>
    <lineage>
        <taxon>Eukaryota</taxon>
        <taxon>Sar</taxon>
        <taxon>Alveolata</taxon>
        <taxon>Dinophyceae</taxon>
        <taxon>Suessiales</taxon>
        <taxon>Symbiodiniaceae</taxon>
        <taxon>Symbiodinium</taxon>
    </lineage>
</organism>